<name>A0ABM7G7U2_9SPHN</name>
<dbReference type="InterPro" id="IPR016923">
    <property type="entry name" value="UCP029509"/>
</dbReference>
<dbReference type="EMBL" id="AP018817">
    <property type="protein sequence ID" value="BBF70905.1"/>
    <property type="molecule type" value="Genomic_DNA"/>
</dbReference>
<evidence type="ECO:0000313" key="3">
    <source>
        <dbReference type="EMBL" id="BBF70905.1"/>
    </source>
</evidence>
<keyword evidence="4" id="KW-1185">Reference proteome</keyword>
<dbReference type="InterPro" id="IPR019251">
    <property type="entry name" value="DUF2231_TM"/>
</dbReference>
<keyword evidence="1" id="KW-0472">Membrane</keyword>
<dbReference type="Proteomes" id="UP001059971">
    <property type="component" value="Chromosome 1"/>
</dbReference>
<keyword evidence="1" id="KW-1133">Transmembrane helix</keyword>
<feature type="transmembrane region" description="Helical" evidence="1">
    <location>
        <begin position="114"/>
        <end position="134"/>
    </location>
</feature>
<evidence type="ECO:0000259" key="2">
    <source>
        <dbReference type="Pfam" id="PF09990"/>
    </source>
</evidence>
<accession>A0ABM7G7U2</accession>
<protein>
    <recommendedName>
        <fullName evidence="2">DUF2231 domain-containing protein</fullName>
    </recommendedName>
</protein>
<dbReference type="PIRSF" id="PIRSF029509">
    <property type="entry name" value="UCP029509"/>
    <property type="match status" value="1"/>
</dbReference>
<dbReference type="RefSeq" id="WP_261935091.1">
    <property type="nucleotide sequence ID" value="NZ_AP018817.1"/>
</dbReference>
<reference evidence="3" key="1">
    <citation type="submission" date="2018-07" db="EMBL/GenBank/DDBJ databases">
        <title>Complete genome sequence of Sphingomonas bisphenolicum strain AO1, a bisphenol A degradative bacterium isolated from Japanese farm field.</title>
        <authorList>
            <person name="Murakami M."/>
            <person name="Koh M."/>
            <person name="Koba S."/>
            <person name="Matsumura Y."/>
        </authorList>
    </citation>
    <scope>NUCLEOTIDE SEQUENCE</scope>
    <source>
        <strain evidence="3">AO1</strain>
    </source>
</reference>
<organism evidence="3 4">
    <name type="scientific">Sphingomonas bisphenolicum</name>
    <dbReference type="NCBI Taxonomy" id="296544"/>
    <lineage>
        <taxon>Bacteria</taxon>
        <taxon>Pseudomonadati</taxon>
        <taxon>Pseudomonadota</taxon>
        <taxon>Alphaproteobacteria</taxon>
        <taxon>Sphingomonadales</taxon>
        <taxon>Sphingomonadaceae</taxon>
        <taxon>Sphingomonas</taxon>
    </lineage>
</organism>
<keyword evidence="1" id="KW-0812">Transmembrane</keyword>
<gene>
    <name evidence="3" type="ORF">SBA_ch1_31050</name>
</gene>
<evidence type="ECO:0000313" key="4">
    <source>
        <dbReference type="Proteomes" id="UP001059971"/>
    </source>
</evidence>
<feature type="transmembrane region" description="Helical" evidence="1">
    <location>
        <begin position="20"/>
        <end position="38"/>
    </location>
</feature>
<proteinExistence type="predicted"/>
<feature type="transmembrane region" description="Helical" evidence="1">
    <location>
        <begin position="50"/>
        <end position="70"/>
    </location>
</feature>
<evidence type="ECO:0000256" key="1">
    <source>
        <dbReference type="SAM" id="Phobius"/>
    </source>
</evidence>
<sequence>MATAPTNVRCVRAHPVHGILSAYPLAFFTAAFVADIAYANSAQMQWANFAVWLITGGLLIGVLAAIAGIVDALLYKGTRSRSWPHSVGVLLMMILALFNVFIHSRDGWTSVMPTGLILSAIVSGLALVTSWMGYSLEARREGL</sequence>
<feature type="domain" description="DUF2231" evidence="2">
    <location>
        <begin position="14"/>
        <end position="139"/>
    </location>
</feature>
<feature type="transmembrane region" description="Helical" evidence="1">
    <location>
        <begin position="82"/>
        <end position="102"/>
    </location>
</feature>
<dbReference type="Pfam" id="PF09990">
    <property type="entry name" value="DUF2231"/>
    <property type="match status" value="1"/>
</dbReference>